<dbReference type="InterPro" id="IPR050403">
    <property type="entry name" value="Myosin_RLC"/>
</dbReference>
<dbReference type="AlphaFoldDB" id="A0A3B0NJP5"/>
<dbReference type="PROSITE" id="PS00018">
    <property type="entry name" value="EF_HAND_1"/>
    <property type="match status" value="1"/>
</dbReference>
<dbReference type="EMBL" id="UIVT01000004">
    <property type="protein sequence ID" value="SVP94878.1"/>
    <property type="molecule type" value="Genomic_DNA"/>
</dbReference>
<dbReference type="Pfam" id="PF13405">
    <property type="entry name" value="EF-hand_6"/>
    <property type="match status" value="1"/>
</dbReference>
<dbReference type="GO" id="GO:0005509">
    <property type="term" value="F:calcium ion binding"/>
    <property type="evidence" value="ECO:0007669"/>
    <property type="project" value="InterPro"/>
</dbReference>
<dbReference type="FunFam" id="1.10.238.10:FF:000178">
    <property type="entry name" value="Calmodulin-2 A"/>
    <property type="match status" value="1"/>
</dbReference>
<evidence type="ECO:0000313" key="6">
    <source>
        <dbReference type="EMBL" id="SVP95527.1"/>
    </source>
</evidence>
<name>A0A3B0NJP5_THEAN</name>
<dbReference type="PANTHER" id="PTHR23049">
    <property type="entry name" value="MYOSIN REGULATORY LIGHT CHAIN 2"/>
    <property type="match status" value="1"/>
</dbReference>
<dbReference type="InterPro" id="IPR018247">
    <property type="entry name" value="EF_Hand_1_Ca_BS"/>
</dbReference>
<dbReference type="GO" id="GO:0043226">
    <property type="term" value="C:organelle"/>
    <property type="evidence" value="ECO:0007669"/>
    <property type="project" value="UniProtKB-ARBA"/>
</dbReference>
<dbReference type="InterPro" id="IPR002048">
    <property type="entry name" value="EF_hand_dom"/>
</dbReference>
<sequence length="163" mass="18522">MASGQKLRFNAEHIKLIRDQFKLVDSDGDRLINEDEFRKLFRSFGQTVSNKRLDSIVSEVFKDLDGSKGIDFETFINSFIKFYSRPPTEKALAEALSLFENSSGYLDKPRLFNLLSTRGEKLSKSELEEFSQIMGLNKDVSKLDSIKLAENMCGLLSQVPTPN</sequence>
<evidence type="ECO:0000256" key="1">
    <source>
        <dbReference type="ARBA" id="ARBA00005253"/>
    </source>
</evidence>
<dbReference type="InterPro" id="IPR011992">
    <property type="entry name" value="EF-hand-dom_pair"/>
</dbReference>
<gene>
    <name evidence="5" type="ORF">TAT_000368800</name>
    <name evidence="6" type="ORF">TAV_000368800</name>
</gene>
<keyword evidence="3" id="KW-0106">Calcium</keyword>
<evidence type="ECO:0000259" key="4">
    <source>
        <dbReference type="PROSITE" id="PS50222"/>
    </source>
</evidence>
<evidence type="ECO:0000256" key="3">
    <source>
        <dbReference type="ARBA" id="ARBA00022837"/>
    </source>
</evidence>
<proteinExistence type="inferred from homology"/>
<dbReference type="SUPFAM" id="SSF47473">
    <property type="entry name" value="EF-hand"/>
    <property type="match status" value="1"/>
</dbReference>
<dbReference type="CDD" id="cd00051">
    <property type="entry name" value="EFh"/>
    <property type="match status" value="1"/>
</dbReference>
<protein>
    <recommendedName>
        <fullName evidence="4">EF-hand domain-containing protein</fullName>
    </recommendedName>
</protein>
<feature type="domain" description="EF-hand" evidence="4">
    <location>
        <begin position="12"/>
        <end position="47"/>
    </location>
</feature>
<organism evidence="5">
    <name type="scientific">Theileria annulata</name>
    <dbReference type="NCBI Taxonomy" id="5874"/>
    <lineage>
        <taxon>Eukaryota</taxon>
        <taxon>Sar</taxon>
        <taxon>Alveolata</taxon>
        <taxon>Apicomplexa</taxon>
        <taxon>Aconoidasida</taxon>
        <taxon>Piroplasmida</taxon>
        <taxon>Theileriidae</taxon>
        <taxon>Theileria</taxon>
    </lineage>
</organism>
<dbReference type="Gene3D" id="1.10.238.10">
    <property type="entry name" value="EF-hand"/>
    <property type="match status" value="1"/>
</dbReference>
<dbReference type="SMART" id="SM00054">
    <property type="entry name" value="EFh"/>
    <property type="match status" value="1"/>
</dbReference>
<dbReference type="PROSITE" id="PS50222">
    <property type="entry name" value="EF_HAND_2"/>
    <property type="match status" value="1"/>
</dbReference>
<comment type="similarity">
    <text evidence="1">Belongs to the centrin family.</text>
</comment>
<accession>A0A3B0NJP5</accession>
<dbReference type="VEuPathDB" id="PiroplasmaDB:TA10070"/>
<evidence type="ECO:0000256" key="2">
    <source>
        <dbReference type="ARBA" id="ARBA00022737"/>
    </source>
</evidence>
<evidence type="ECO:0000313" key="5">
    <source>
        <dbReference type="EMBL" id="SVP94878.1"/>
    </source>
</evidence>
<dbReference type="EMBL" id="UIVS01000004">
    <property type="protein sequence ID" value="SVP95527.1"/>
    <property type="molecule type" value="Genomic_DNA"/>
</dbReference>
<keyword evidence="2" id="KW-0677">Repeat</keyword>
<reference evidence="5" key="1">
    <citation type="submission" date="2018-07" db="EMBL/GenBank/DDBJ databases">
        <authorList>
            <person name="Quirk P.G."/>
            <person name="Krulwich T.A."/>
        </authorList>
    </citation>
    <scope>NUCLEOTIDE SEQUENCE</scope>
    <source>
        <strain evidence="5">Anand</strain>
    </source>
</reference>